<evidence type="ECO:0000256" key="3">
    <source>
        <dbReference type="ARBA" id="ARBA00022490"/>
    </source>
</evidence>
<dbReference type="PANTHER" id="PTHR42753:SF2">
    <property type="entry name" value="PROLINE--TRNA LIGASE"/>
    <property type="match status" value="1"/>
</dbReference>
<dbReference type="eggNOG" id="COG0442">
    <property type="taxonomic scope" value="Bacteria"/>
</dbReference>
<reference key="1">
    <citation type="submission" date="2009-08" db="EMBL/GenBank/DDBJ databases">
        <title>The genome sequence of Spirochaeta thermophila DSM6192.</title>
        <authorList>
            <person name="Angelov A."/>
            <person name="Mientus M."/>
            <person name="Wittenberg S."/>
            <person name="Lehmann R."/>
            <person name="Liesegang H."/>
            <person name="Daniel R."/>
            <person name="Liebl W."/>
        </authorList>
    </citation>
    <scope>NUCLEOTIDE SEQUENCE</scope>
    <source>
        <strain>DSM 6192</strain>
    </source>
</reference>
<dbReference type="GO" id="GO:0004827">
    <property type="term" value="F:proline-tRNA ligase activity"/>
    <property type="evidence" value="ECO:0007669"/>
    <property type="project" value="UniProtKB-UniRule"/>
</dbReference>
<gene>
    <name evidence="12" type="primary">proS2</name>
    <name evidence="12" type="ordered locus">STHERM_c02730</name>
</gene>
<evidence type="ECO:0000259" key="11">
    <source>
        <dbReference type="PROSITE" id="PS50862"/>
    </source>
</evidence>
<dbReference type="AlphaFoldDB" id="E0RNX3"/>
<evidence type="ECO:0000256" key="6">
    <source>
        <dbReference type="ARBA" id="ARBA00022840"/>
    </source>
</evidence>
<dbReference type="Proteomes" id="UP000001296">
    <property type="component" value="Chromosome"/>
</dbReference>
<dbReference type="GO" id="GO:0005829">
    <property type="term" value="C:cytosol"/>
    <property type="evidence" value="ECO:0007669"/>
    <property type="project" value="TreeGrafter"/>
</dbReference>
<dbReference type="NCBIfam" id="NF006625">
    <property type="entry name" value="PRK09194.1"/>
    <property type="match status" value="1"/>
</dbReference>
<keyword evidence="4 12" id="KW-0436">Ligase</keyword>
<dbReference type="InterPro" id="IPR004500">
    <property type="entry name" value="Pro-tRNA-synth_IIa_bac-type"/>
</dbReference>
<dbReference type="PROSITE" id="PS50862">
    <property type="entry name" value="AA_TRNA_LIGASE_II"/>
    <property type="match status" value="1"/>
</dbReference>
<comment type="catalytic activity">
    <reaction evidence="9">
        <text>tRNA(Pro) + L-proline + ATP = L-prolyl-tRNA(Pro) + AMP + diphosphate</text>
        <dbReference type="Rhea" id="RHEA:14305"/>
        <dbReference type="Rhea" id="RHEA-COMP:9700"/>
        <dbReference type="Rhea" id="RHEA-COMP:9702"/>
        <dbReference type="ChEBI" id="CHEBI:30616"/>
        <dbReference type="ChEBI" id="CHEBI:33019"/>
        <dbReference type="ChEBI" id="CHEBI:60039"/>
        <dbReference type="ChEBI" id="CHEBI:78442"/>
        <dbReference type="ChEBI" id="CHEBI:78532"/>
        <dbReference type="ChEBI" id="CHEBI:456215"/>
        <dbReference type="EC" id="6.1.1.15"/>
    </reaction>
</comment>
<evidence type="ECO:0000256" key="4">
    <source>
        <dbReference type="ARBA" id="ARBA00022598"/>
    </source>
</evidence>
<dbReference type="Gene3D" id="3.90.960.10">
    <property type="entry name" value="YbaK/aminoacyl-tRNA synthetase-associated domain"/>
    <property type="match status" value="1"/>
</dbReference>
<proteinExistence type="predicted"/>
<keyword evidence="5" id="KW-0547">Nucleotide-binding</keyword>
<dbReference type="GO" id="GO:0005524">
    <property type="term" value="F:ATP binding"/>
    <property type="evidence" value="ECO:0007669"/>
    <property type="project" value="UniProtKB-KW"/>
</dbReference>
<dbReference type="InterPro" id="IPR004154">
    <property type="entry name" value="Anticodon-bd"/>
</dbReference>
<feature type="domain" description="Aminoacyl-transfer RNA synthetases class-II family profile" evidence="11">
    <location>
        <begin position="45"/>
        <end position="474"/>
    </location>
</feature>
<evidence type="ECO:0000256" key="7">
    <source>
        <dbReference type="ARBA" id="ARBA00022917"/>
    </source>
</evidence>
<evidence type="ECO:0000256" key="8">
    <source>
        <dbReference type="ARBA" id="ARBA00023146"/>
    </source>
</evidence>
<evidence type="ECO:0000313" key="13">
    <source>
        <dbReference type="Proteomes" id="UP000001296"/>
    </source>
</evidence>
<dbReference type="EMBL" id="CP001698">
    <property type="protein sequence ID" value="ADN01246.1"/>
    <property type="molecule type" value="Genomic_DNA"/>
</dbReference>
<name>E0RNX3_WINT6</name>
<dbReference type="Pfam" id="PF00587">
    <property type="entry name" value="tRNA-synt_2b"/>
    <property type="match status" value="1"/>
</dbReference>
<dbReference type="SUPFAM" id="SSF55826">
    <property type="entry name" value="YbaK/ProRS associated domain"/>
    <property type="match status" value="1"/>
</dbReference>
<dbReference type="InterPro" id="IPR045864">
    <property type="entry name" value="aa-tRNA-synth_II/BPL/LPL"/>
</dbReference>
<organism evidence="12 13">
    <name type="scientific">Winmispira thermophila (strain ATCC 49972 / DSM 6192 / RI 19.B1)</name>
    <name type="common">Spirochaeta thermophila</name>
    <dbReference type="NCBI Taxonomy" id="665571"/>
    <lineage>
        <taxon>Bacteria</taxon>
        <taxon>Pseudomonadati</taxon>
        <taxon>Spirochaetota</taxon>
        <taxon>Spirochaetia</taxon>
        <taxon>Winmispirales</taxon>
        <taxon>Winmispiraceae</taxon>
        <taxon>Winmispira</taxon>
    </lineage>
</organism>
<accession>E0RNX3</accession>
<evidence type="ECO:0000256" key="10">
    <source>
        <dbReference type="NCBIfam" id="TIGR00409"/>
    </source>
</evidence>
<dbReference type="NCBIfam" id="TIGR00409">
    <property type="entry name" value="proS_fam_II"/>
    <property type="match status" value="1"/>
</dbReference>
<evidence type="ECO:0000313" key="12">
    <source>
        <dbReference type="EMBL" id="ADN01246.1"/>
    </source>
</evidence>
<dbReference type="EC" id="6.1.1.15" evidence="1 10"/>
<sequence>MTSRVYIPHNTRMRYSQLFPHTLRTLPREHEGTPYGLLVKGGYVRGLGQGLYSFLPLGLRVFYKLKRLIAGEMKRLGGQEVLAPLVNPMELWERSGRDLLVGGDLVKFSDRAGRQMVISPTHEEAMVELLRQSMRSYRMLPVFLYQFQTKYRDEERVRIGLLRSREFIMKDGYSFHRTYADLNNFFPKVFHAYERVFRTCNVPYIVAEAGVGYMGGERSYEFLVPSERGDNVVIRCPSCGYTANQDIAIGIKPLRTQIPLPMEEVETPGCVSMDDLVTHLSVPKSGLAKTMAYHTGKGLVLAVVRGDYEVSTEKLSQVLGTPVFGLASSTELRERGLVPGYLSPLDRRDGIVVVVDTAVADSSNLVIGSGREDHHYVNANFGRDFEGDLVADIAKVWAGHRCYYCGTPMQEERAVEIGHIFKLGDFYSQRMGLSFVDERGREIHPYMGSYGIGMGRLISMIVETNSDEHGIVWPPQVAPFMVFLMSIGNSLSMKRKVEALAEALGDRALLDDRHLSPGRKFLDADLLGIPYRILLTQELLEEGKVEVKERSTGKVWKLAYQRVEDFVHYLEEQYGPV</sequence>
<keyword evidence="7" id="KW-0648">Protein biosynthesis</keyword>
<dbReference type="SUPFAM" id="SSF52954">
    <property type="entry name" value="Class II aaRS ABD-related"/>
    <property type="match status" value="1"/>
</dbReference>
<dbReference type="InterPro" id="IPR050062">
    <property type="entry name" value="Pro-tRNA_synthetase"/>
</dbReference>
<dbReference type="PANTHER" id="PTHR42753">
    <property type="entry name" value="MITOCHONDRIAL RIBOSOME PROTEIN L39/PROLYL-TRNA LIGASE FAMILY MEMBER"/>
    <property type="match status" value="1"/>
</dbReference>
<dbReference type="Pfam" id="PF04073">
    <property type="entry name" value="tRNA_edit"/>
    <property type="match status" value="1"/>
</dbReference>
<evidence type="ECO:0000256" key="9">
    <source>
        <dbReference type="ARBA" id="ARBA00047671"/>
    </source>
</evidence>
<evidence type="ECO:0000256" key="2">
    <source>
        <dbReference type="ARBA" id="ARBA00019110"/>
    </source>
</evidence>
<dbReference type="PRINTS" id="PR01046">
    <property type="entry name" value="TRNASYNTHPRO"/>
</dbReference>
<dbReference type="Gene3D" id="3.40.50.800">
    <property type="entry name" value="Anticodon-binding domain"/>
    <property type="match status" value="1"/>
</dbReference>
<dbReference type="PaxDb" id="665571-STHERM_c02730"/>
<dbReference type="GO" id="GO:0006433">
    <property type="term" value="P:prolyl-tRNA aminoacylation"/>
    <property type="evidence" value="ECO:0007669"/>
    <property type="project" value="UniProtKB-UniRule"/>
</dbReference>
<evidence type="ECO:0000256" key="1">
    <source>
        <dbReference type="ARBA" id="ARBA00012831"/>
    </source>
</evidence>
<dbReference type="InterPro" id="IPR002316">
    <property type="entry name" value="Pro-tRNA-ligase_IIa"/>
</dbReference>
<keyword evidence="3" id="KW-0963">Cytoplasm</keyword>
<dbReference type="InterPro" id="IPR036621">
    <property type="entry name" value="Anticodon-bd_dom_sf"/>
</dbReference>
<keyword evidence="8 12" id="KW-0030">Aminoacyl-tRNA synthetase</keyword>
<dbReference type="InterPro" id="IPR007214">
    <property type="entry name" value="YbaK/aa-tRNA-synth-assoc-dom"/>
</dbReference>
<dbReference type="Pfam" id="PF03129">
    <property type="entry name" value="HGTP_anticodon"/>
    <property type="match status" value="1"/>
</dbReference>
<dbReference type="SUPFAM" id="SSF55681">
    <property type="entry name" value="Class II aaRS and biotin synthetases"/>
    <property type="match status" value="1"/>
</dbReference>
<evidence type="ECO:0000256" key="5">
    <source>
        <dbReference type="ARBA" id="ARBA00022741"/>
    </source>
</evidence>
<reference evidence="12 13" key="2">
    <citation type="journal article" date="2010" name="J. Bacteriol.">
        <title>Genome sequence of the polysaccharide-degrading, thermophilic anaerobe Spirochaeta thermophila DSM 6192.</title>
        <authorList>
            <person name="Angelov A."/>
            <person name="Liebl S."/>
            <person name="Ballschmiter M."/>
            <person name="Bomeke M."/>
            <person name="Lehmann R."/>
            <person name="Liesegang H."/>
            <person name="Daniel R."/>
            <person name="Liebl W."/>
        </authorList>
    </citation>
    <scope>NUCLEOTIDE SEQUENCE [LARGE SCALE GENOMIC DNA]</scope>
    <source>
        <strain evidence="13">ATCC 49972 / DSM 6192 / RI 19.B1</strain>
    </source>
</reference>
<dbReference type="InterPro" id="IPR036754">
    <property type="entry name" value="YbaK/aa-tRNA-synt-asso_dom_sf"/>
</dbReference>
<keyword evidence="6" id="KW-0067">ATP-binding</keyword>
<dbReference type="KEGG" id="sta:STHERM_c02730"/>
<dbReference type="HOGENOM" id="CLU_016739_0_0_12"/>
<dbReference type="InterPro" id="IPR002314">
    <property type="entry name" value="aa-tRNA-synt_IIb"/>
</dbReference>
<dbReference type="InterPro" id="IPR006195">
    <property type="entry name" value="aa-tRNA-synth_II"/>
</dbReference>
<protein>
    <recommendedName>
        <fullName evidence="2 10">Proline--tRNA ligase</fullName>
        <ecNumber evidence="1 10">6.1.1.15</ecNumber>
    </recommendedName>
</protein>
<dbReference type="Gene3D" id="3.30.930.10">
    <property type="entry name" value="Bira Bifunctional Protein, Domain 2"/>
    <property type="match status" value="2"/>
</dbReference>
<dbReference type="GO" id="GO:0002161">
    <property type="term" value="F:aminoacyl-tRNA deacylase activity"/>
    <property type="evidence" value="ECO:0007669"/>
    <property type="project" value="InterPro"/>
</dbReference>